<accession>A0A481YXQ7</accession>
<proteinExistence type="inferred from homology"/>
<dbReference type="GO" id="GO:0051537">
    <property type="term" value="F:2 iron, 2 sulfur cluster binding"/>
    <property type="evidence" value="ECO:0007669"/>
    <property type="project" value="TreeGrafter"/>
</dbReference>
<dbReference type="InterPro" id="IPR016092">
    <property type="entry name" value="ATAP"/>
</dbReference>
<dbReference type="InterPro" id="IPR050322">
    <property type="entry name" value="Fe-S_cluster_asmbl/transfer"/>
</dbReference>
<evidence type="ECO:0000256" key="1">
    <source>
        <dbReference type="ARBA" id="ARBA00006718"/>
    </source>
</evidence>
<dbReference type="Gene3D" id="2.60.300.12">
    <property type="entry name" value="HesB-like domain"/>
    <property type="match status" value="1"/>
</dbReference>
<dbReference type="PANTHER" id="PTHR10072:SF41">
    <property type="entry name" value="IRON-SULFUR CLUSTER ASSEMBLY 1 HOMOLOG, MITOCHONDRIAL"/>
    <property type="match status" value="1"/>
</dbReference>
<dbReference type="GO" id="GO:0016226">
    <property type="term" value="P:iron-sulfur cluster assembly"/>
    <property type="evidence" value="ECO:0007669"/>
    <property type="project" value="InterPro"/>
</dbReference>
<dbReference type="NCBIfam" id="TIGR00049">
    <property type="entry name" value="iron-sulfur cluster assembly accessory protein"/>
    <property type="match status" value="1"/>
</dbReference>
<dbReference type="SUPFAM" id="SSF89360">
    <property type="entry name" value="HesB-like domain"/>
    <property type="match status" value="1"/>
</dbReference>
<name>A0A481YXQ7_9VIRU</name>
<dbReference type="InterPro" id="IPR035903">
    <property type="entry name" value="HesB-like_dom_sf"/>
</dbReference>
<sequence>MVKNVISVTVAASKQLKQILNENNSKAMFFNIKGGGCSGFEYSLKPTNQSIMKGDEIYKEDGLNIHVCGKSLIHVLGTTIDWKKDIMGNKFLFNNPMAQHSCGCGTSFNPFGKE</sequence>
<protein>
    <submittedName>
        <fullName evidence="3">Iron-sulfur cluster biosynthesis protein</fullName>
    </submittedName>
</protein>
<evidence type="ECO:0000313" key="3">
    <source>
        <dbReference type="EMBL" id="QBK87276.1"/>
    </source>
</evidence>
<reference evidence="3" key="1">
    <citation type="journal article" date="2019" name="MBio">
        <title>Virus Genomes from Deep Sea Sediments Expand the Ocean Megavirome and Support Independent Origins of Viral Gigantism.</title>
        <authorList>
            <person name="Backstrom D."/>
            <person name="Yutin N."/>
            <person name="Jorgensen S.L."/>
            <person name="Dharamshi J."/>
            <person name="Homa F."/>
            <person name="Zaremba-Niedwiedzka K."/>
            <person name="Spang A."/>
            <person name="Wolf Y.I."/>
            <person name="Koonin E.V."/>
            <person name="Ettema T.J."/>
        </authorList>
    </citation>
    <scope>NUCLEOTIDE SEQUENCE</scope>
</reference>
<evidence type="ECO:0000259" key="2">
    <source>
        <dbReference type="Pfam" id="PF01521"/>
    </source>
</evidence>
<comment type="similarity">
    <text evidence="1">Belongs to the HesB/IscA family.</text>
</comment>
<feature type="domain" description="Core" evidence="2">
    <location>
        <begin position="6"/>
        <end position="105"/>
    </location>
</feature>
<dbReference type="Pfam" id="PF01521">
    <property type="entry name" value="Fe-S_biosyn"/>
    <property type="match status" value="1"/>
</dbReference>
<dbReference type="PANTHER" id="PTHR10072">
    <property type="entry name" value="IRON-SULFUR CLUSTER ASSEMBLY PROTEIN"/>
    <property type="match status" value="1"/>
</dbReference>
<gene>
    <name evidence="3" type="ORF">LCMAC201_01780</name>
</gene>
<dbReference type="InterPro" id="IPR000361">
    <property type="entry name" value="ATAP_core_dom"/>
</dbReference>
<dbReference type="EMBL" id="MK500347">
    <property type="protein sequence ID" value="QBK87276.1"/>
    <property type="molecule type" value="Genomic_DNA"/>
</dbReference>
<organism evidence="3">
    <name type="scientific">Marseillevirus LCMAC201</name>
    <dbReference type="NCBI Taxonomy" id="2506605"/>
    <lineage>
        <taxon>Viruses</taxon>
        <taxon>Varidnaviria</taxon>
        <taxon>Bamfordvirae</taxon>
        <taxon>Nucleocytoviricota</taxon>
        <taxon>Megaviricetes</taxon>
        <taxon>Pimascovirales</taxon>
        <taxon>Pimascovirales incertae sedis</taxon>
        <taxon>Marseilleviridae</taxon>
    </lineage>
</organism>